<dbReference type="OrthoDB" id="10538847at2759"/>
<comment type="caution">
    <text evidence="3">The sequence shown here is derived from an EMBL/GenBank/DDBJ whole genome shotgun (WGS) entry which is preliminary data.</text>
</comment>
<sequence>MLESSKRVATVNTDKNALSEENRCISLKMLELSIELEKSRMNNRNLIDENDDLKRRIATVGSDQESDENHLKIIENIIAERNDLRELLDKFMGVTDQIIELKKQADHMKKVEKEYILLQNKFRDHQVELEALINDKRMFEERINELQTTNQEANTLKETNSKLEKDLLELSSVISVSNNFIHDQENEIQSKLRTITALNNEIEGLKVALSEAELKLNKKLRLEMDVELMEKELSIMIENSAENPNNHQVIDRQVEDLATAIKLTLGCMNYEFENDEEVNLVDANRQLKNLLLESSNKILEFKDVINKQEQNLLKVSHDFACKNDELTECLATVEELKRQLATNTATINNYSDTKDDFSNLKQPASPPTVDDSIEAIDKELFEKEINLVDSLQNSDEEDGPGIEDLESIFEKACHDKEQTDLQRLKASTSTGGPNRSLKIRASETFPVLSSGENRSLQLKLNDMISEISSLQKTNEELRGTILLLQQSASTKPSLSKSKSESLNEILSEKLPLQNSECTKEMENEIENLKLLNTSLVDDINKLKNSEDEANRNIAEMKNELVKLASINEELVAKLDNSYDKNGSSEVSNDRKNLSQTGSKDLEKRIPSKTGPSKQEQDSNKSQQNDSEFLPSKIEELENETATETQPFEKKKEKTLFSEKEVVEDMAQRVQNLAIKNEDLKRENEKLLLKIRCLELANPSVNVKCDEVPGESKEIKEPPTTSDFESQTETDWVPSNDDLVAEIRKLQLSENKSNQIIRQMEKDLKKLESINESPKDKKADLSHPRIAELMQQNEELKLLNDNLSVEIVDLKNQARSNASNMMEKMENLAAINKNLIAEIDELKRSDQETPLQSEREISSNPENGSHVSILRMEKDLERLAALNESILAFRDSDVDKHHALLEERAPDIHHLLKKNEELRNTNENLSTKIIELQSTETRAQFDAMESKNKLEILMAANERLEMQIKELQASSPNDRQILTDLEVENENLKSTNDSLVGQINILEEKLKNVQNVTEMNLKTSSAGDVGTRTIQPMNDYKAEIDWMVADMKKLRAKNENLLMTNEKLLSQINDLQSYESHSTLRDEIMNESGDLLVENQLFFDSKRDVEIESMKADLDMLREKNEELRTTNENLHAEVGALKGLENRNQKNYQQMEKDLLRLSAINERLSSQLNEKRLDKKQSTKASIQDPNASTSNSQDLLDKIRELSTSNESLALEIAELKSLDIVKMRNDLRRLSATNDGLRTQVSELKLMASNDLKMESDWMAADMKKLMNKNKKLNISNQNYLNEINELRKDFKSLEKHANIDALEKLKEIERLKDLNESLKNKIKNEKKNSKSNEIGLETLAPDAKKMYKKNEELKAANEKLLSVIMNLKNSEKCASSRATELESELQKLHDTNKNLRDTLENLVEKDGSKPKTELERICQSILKEGVRSLTDAECQYINKFFGRPSPDFEVPQTSRQKNATRKHCRICHQAMDNLDKNCECRLYEEKKRLHLLREIEETKLAIKHIQSSNDIEFDLNDVKNRLLKGKQVDALNVDSQDKVRTSKSQSQGNVNVTAPPAIKTMKCGTYVYK</sequence>
<feature type="coiled-coil region" evidence="1">
    <location>
        <begin position="907"/>
        <end position="1066"/>
    </location>
</feature>
<evidence type="ECO:0000256" key="2">
    <source>
        <dbReference type="SAM" id="MobiDB-lite"/>
    </source>
</evidence>
<evidence type="ECO:0000256" key="1">
    <source>
        <dbReference type="SAM" id="Coils"/>
    </source>
</evidence>
<evidence type="ECO:0000313" key="3">
    <source>
        <dbReference type="EMBL" id="KAJ6646789.1"/>
    </source>
</evidence>
<keyword evidence="1" id="KW-0175">Coiled coil</keyword>
<feature type="region of interest" description="Disordered" evidence="2">
    <location>
        <begin position="707"/>
        <end position="728"/>
    </location>
</feature>
<dbReference type="EMBL" id="WJQU01000001">
    <property type="protein sequence ID" value="KAJ6646789.1"/>
    <property type="molecule type" value="Genomic_DNA"/>
</dbReference>
<gene>
    <name evidence="3" type="ORF">Bhyg_02003</name>
</gene>
<feature type="coiled-coil region" evidence="1">
    <location>
        <begin position="1106"/>
        <end position="1168"/>
    </location>
</feature>
<feature type="region of interest" description="Disordered" evidence="2">
    <location>
        <begin position="843"/>
        <end position="863"/>
    </location>
</feature>
<accession>A0A9Q0NCG0</accession>
<feature type="compositionally biased region" description="Polar residues" evidence="2">
    <location>
        <begin position="718"/>
        <end position="728"/>
    </location>
</feature>
<evidence type="ECO:0000313" key="4">
    <source>
        <dbReference type="Proteomes" id="UP001151699"/>
    </source>
</evidence>
<dbReference type="Proteomes" id="UP001151699">
    <property type="component" value="Chromosome A"/>
</dbReference>
<reference evidence="3" key="1">
    <citation type="submission" date="2022-07" db="EMBL/GenBank/DDBJ databases">
        <authorList>
            <person name="Trinca V."/>
            <person name="Uliana J.V.C."/>
            <person name="Torres T.T."/>
            <person name="Ward R.J."/>
            <person name="Monesi N."/>
        </authorList>
    </citation>
    <scope>NUCLEOTIDE SEQUENCE</scope>
    <source>
        <strain evidence="3">HSMRA1968</strain>
        <tissue evidence="3">Whole embryos</tissue>
    </source>
</reference>
<proteinExistence type="predicted"/>
<feature type="coiled-coil region" evidence="1">
    <location>
        <begin position="453"/>
        <end position="480"/>
    </location>
</feature>
<feature type="compositionally biased region" description="Basic and acidic residues" evidence="2">
    <location>
        <begin position="843"/>
        <end position="856"/>
    </location>
</feature>
<feature type="compositionally biased region" description="Polar residues" evidence="2">
    <location>
        <begin position="1180"/>
        <end position="1196"/>
    </location>
</feature>
<feature type="coiled-coil region" evidence="1">
    <location>
        <begin position="518"/>
        <end position="573"/>
    </location>
</feature>
<feature type="region of interest" description="Disordered" evidence="2">
    <location>
        <begin position="1169"/>
        <end position="1196"/>
    </location>
</feature>
<organism evidence="3 4">
    <name type="scientific">Pseudolycoriella hygida</name>
    <dbReference type="NCBI Taxonomy" id="35572"/>
    <lineage>
        <taxon>Eukaryota</taxon>
        <taxon>Metazoa</taxon>
        <taxon>Ecdysozoa</taxon>
        <taxon>Arthropoda</taxon>
        <taxon>Hexapoda</taxon>
        <taxon>Insecta</taxon>
        <taxon>Pterygota</taxon>
        <taxon>Neoptera</taxon>
        <taxon>Endopterygota</taxon>
        <taxon>Diptera</taxon>
        <taxon>Nematocera</taxon>
        <taxon>Sciaroidea</taxon>
        <taxon>Sciaridae</taxon>
        <taxon>Pseudolycoriella</taxon>
    </lineage>
</organism>
<feature type="coiled-coil region" evidence="1">
    <location>
        <begin position="101"/>
        <end position="215"/>
    </location>
</feature>
<feature type="coiled-coil region" evidence="1">
    <location>
        <begin position="662"/>
        <end position="696"/>
    </location>
</feature>
<keyword evidence="4" id="KW-1185">Reference proteome</keyword>
<feature type="region of interest" description="Disordered" evidence="2">
    <location>
        <begin position="578"/>
        <end position="627"/>
    </location>
</feature>
<feature type="coiled-coil region" evidence="1">
    <location>
        <begin position="29"/>
        <end position="56"/>
    </location>
</feature>
<protein>
    <submittedName>
        <fullName evidence="3">Uncharacterized protein</fullName>
    </submittedName>
</protein>
<feature type="compositionally biased region" description="Polar residues" evidence="2">
    <location>
        <begin position="609"/>
        <end position="626"/>
    </location>
</feature>
<feature type="compositionally biased region" description="Basic and acidic residues" evidence="2">
    <location>
        <begin position="707"/>
        <end position="716"/>
    </location>
</feature>
<name>A0A9Q0NCG0_9DIPT</name>
<feature type="coiled-coil region" evidence="1">
    <location>
        <begin position="1201"/>
        <end position="1409"/>
    </location>
</feature>